<feature type="transmembrane region" description="Helical" evidence="2">
    <location>
        <begin position="106"/>
        <end position="125"/>
    </location>
</feature>
<evidence type="ECO:0000256" key="2">
    <source>
        <dbReference type="SAM" id="Phobius"/>
    </source>
</evidence>
<proteinExistence type="predicted"/>
<evidence type="ECO:0000313" key="4">
    <source>
        <dbReference type="Proteomes" id="UP000324767"/>
    </source>
</evidence>
<protein>
    <submittedName>
        <fullName evidence="3">Uncharacterized protein</fullName>
    </submittedName>
</protein>
<accession>A0A5M8PV63</accession>
<reference evidence="3 4" key="1">
    <citation type="submission" date="2019-09" db="EMBL/GenBank/DDBJ databases">
        <title>The hologenome of the rock-dwelling lichen Lasallia pustulata.</title>
        <authorList>
            <person name="Greshake Tzovaras B."/>
            <person name="Segers F."/>
            <person name="Bicker A."/>
            <person name="Dal Grande F."/>
            <person name="Otte J."/>
            <person name="Hankeln T."/>
            <person name="Schmitt I."/>
            <person name="Ebersberger I."/>
        </authorList>
    </citation>
    <scope>NUCLEOTIDE SEQUENCE [LARGE SCALE GENOMIC DNA]</scope>
    <source>
        <strain evidence="3">A1-1</strain>
    </source>
</reference>
<sequence>MSSNATYVGFWVDWSKGSTLGSTLTLPSRSGILLTAALALFVQFTGTHFWGIVTFTLHQMRSSPKPHDGLFYQQQAILRNSSAGDALTQLMKVTMAWTSKSTRRNLLLMLTATLHLVGFIVAGIFSSNVVIENPGVLIRGSSCGLWPSHLNLTQKVQVNFTEQVDFSKNYLENAMLSARDVKSCIPPNTTSLINPEDEHECDVSTGKVKWHVDLAAACPFAPEMCIGSRTGAVQLNSGHLDSDLDFGINAPPQSRVTYQKILTCAPINTKGFTSDEWTAGSNYSTDPTAGYLYFYYGPSQPYVYNSITAYAYTSWVSNHTALTYHTVAPTSQDVLYYLDIHDSPWDFSPIKQLNQTEADVSLFFLTSMPYFMNQVDDPWFSVHINITFSSQPPTASSGLKFYLADYHVSVLGCTEQHQFCNPTKPLSSGCTPLAGTVQVNNSLGGLGFNPLQQATAQRMFETMGQTTLPRIAKTLGTGYMVAASSLSGTVSLPLPSDQWVLEVFNWADVAMATFQRRVIEFATGPSTPDFARYLRDSSTAEQRTMCLNQKVPSPPGYTSFSVVGLSIILALSVLIIGVNCFLEPTVHALQKWQNKGLHRHMAWVLDGTLQLQRMAYESSGLGHWDKCAKEIPITPLGEQFPLATTSDPEHPTLSPRIPDDQELNTFSGAAQTDPAAVQPTQPPKHPIHWGMARSSGYMSLPDDGVGEDDVGLGYEATRR</sequence>
<evidence type="ECO:0000256" key="1">
    <source>
        <dbReference type="SAM" id="MobiDB-lite"/>
    </source>
</evidence>
<evidence type="ECO:0000313" key="3">
    <source>
        <dbReference type="EMBL" id="KAA6412573.1"/>
    </source>
</evidence>
<feature type="transmembrane region" description="Helical" evidence="2">
    <location>
        <begin position="32"/>
        <end position="57"/>
    </location>
</feature>
<keyword evidence="2" id="KW-1133">Transmembrane helix</keyword>
<comment type="caution">
    <text evidence="3">The sequence shown here is derived from an EMBL/GenBank/DDBJ whole genome shotgun (WGS) entry which is preliminary data.</text>
</comment>
<dbReference type="Proteomes" id="UP000324767">
    <property type="component" value="Unassembled WGS sequence"/>
</dbReference>
<gene>
    <name evidence="3" type="ORF">FRX48_03564</name>
</gene>
<feature type="transmembrane region" description="Helical" evidence="2">
    <location>
        <begin position="557"/>
        <end position="582"/>
    </location>
</feature>
<dbReference type="AlphaFoldDB" id="A0A5M8PV63"/>
<feature type="region of interest" description="Disordered" evidence="1">
    <location>
        <begin position="639"/>
        <end position="719"/>
    </location>
</feature>
<keyword evidence="2" id="KW-0472">Membrane</keyword>
<dbReference type="OrthoDB" id="3540210at2759"/>
<name>A0A5M8PV63_9LECA</name>
<organism evidence="3 4">
    <name type="scientific">Lasallia pustulata</name>
    <dbReference type="NCBI Taxonomy" id="136370"/>
    <lineage>
        <taxon>Eukaryota</taxon>
        <taxon>Fungi</taxon>
        <taxon>Dikarya</taxon>
        <taxon>Ascomycota</taxon>
        <taxon>Pezizomycotina</taxon>
        <taxon>Lecanoromycetes</taxon>
        <taxon>OSLEUM clade</taxon>
        <taxon>Umbilicariomycetidae</taxon>
        <taxon>Umbilicariales</taxon>
        <taxon>Umbilicariaceae</taxon>
        <taxon>Lasallia</taxon>
    </lineage>
</organism>
<keyword evidence="2" id="KW-0812">Transmembrane</keyword>
<dbReference type="EMBL" id="VXIT01000005">
    <property type="protein sequence ID" value="KAA6412573.1"/>
    <property type="molecule type" value="Genomic_DNA"/>
</dbReference>